<evidence type="ECO:0000313" key="1">
    <source>
        <dbReference type="EMBL" id="CAB4163166.1"/>
    </source>
</evidence>
<organism evidence="1">
    <name type="scientific">uncultured Caudovirales phage</name>
    <dbReference type="NCBI Taxonomy" id="2100421"/>
    <lineage>
        <taxon>Viruses</taxon>
        <taxon>Duplodnaviria</taxon>
        <taxon>Heunggongvirae</taxon>
        <taxon>Uroviricota</taxon>
        <taxon>Caudoviricetes</taxon>
        <taxon>Peduoviridae</taxon>
        <taxon>Maltschvirus</taxon>
        <taxon>Maltschvirus maltsch</taxon>
    </lineage>
</organism>
<sequence length="91" mass="10056">MKLTIDITYQSGESATYIAAPPDWQKWEQKTGFTIQQASEKIGVSDLLFLAYNSMKREAAGKPVKGYELWCESVADIEAGSDVPKVIPSEV</sequence>
<reference evidence="1" key="1">
    <citation type="submission" date="2020-04" db="EMBL/GenBank/DDBJ databases">
        <authorList>
            <person name="Chiriac C."/>
            <person name="Salcher M."/>
            <person name="Ghai R."/>
            <person name="Kavagutti S V."/>
        </authorList>
    </citation>
    <scope>NUCLEOTIDE SEQUENCE</scope>
</reference>
<accession>A0A6J5NZS4</accession>
<dbReference type="EMBL" id="LR796753">
    <property type="protein sequence ID" value="CAB4163166.1"/>
    <property type="molecule type" value="Genomic_DNA"/>
</dbReference>
<name>A0A6J5NZS4_9CAUD</name>
<protein>
    <submittedName>
        <fullName evidence="1">Uncharacterized protein</fullName>
    </submittedName>
</protein>
<proteinExistence type="predicted"/>
<gene>
    <name evidence="1" type="ORF">UFOVP802_7</name>
</gene>